<comment type="caution">
    <text evidence="3">The sequence shown here is derived from an EMBL/GenBank/DDBJ whole genome shotgun (WGS) entry which is preliminary data.</text>
</comment>
<organism evidence="3 4">
    <name type="scientific">Planococcus chinensis</name>
    <dbReference type="NCBI Taxonomy" id="272917"/>
    <lineage>
        <taxon>Bacteria</taxon>
        <taxon>Bacillati</taxon>
        <taxon>Bacillota</taxon>
        <taxon>Bacilli</taxon>
        <taxon>Bacillales</taxon>
        <taxon>Caryophanaceae</taxon>
        <taxon>Planococcus</taxon>
    </lineage>
</organism>
<sequence>MEVFGLPMEQLYMYILIFSGALTVLYVFFGDVADAGEGVPFLNPAVLLAFFTLLSAGGYLLEAATDWSSAAILLAAAAGAFFLDLLLYFFVLVPLASAESSIAYTDESLAGQVAKVITPIPVDGYGEVVIETYGGIISKRATGYDNEAIEHGKSVLIIEVADGTLYVRDYEPMSIK</sequence>
<keyword evidence="1" id="KW-0812">Transmembrane</keyword>
<gene>
    <name evidence="3" type="ORF">ACFSDB_18225</name>
</gene>
<feature type="domain" description="Membrane protein NfeD2 N-terminal transmembrane" evidence="2">
    <location>
        <begin position="1"/>
        <end position="100"/>
    </location>
</feature>
<evidence type="ECO:0000313" key="4">
    <source>
        <dbReference type="Proteomes" id="UP001597273"/>
    </source>
</evidence>
<protein>
    <submittedName>
        <fullName evidence="3">NfeD family protein</fullName>
    </submittedName>
</protein>
<keyword evidence="1" id="KW-0472">Membrane</keyword>
<keyword evidence="4" id="KW-1185">Reference proteome</keyword>
<feature type="transmembrane region" description="Helical" evidence="1">
    <location>
        <begin position="67"/>
        <end position="91"/>
    </location>
</feature>
<dbReference type="EMBL" id="JBHUFW010000025">
    <property type="protein sequence ID" value="MFD1864835.1"/>
    <property type="molecule type" value="Genomic_DNA"/>
</dbReference>
<proteinExistence type="predicted"/>
<feature type="transmembrane region" description="Helical" evidence="1">
    <location>
        <begin position="41"/>
        <end position="61"/>
    </location>
</feature>
<dbReference type="RefSeq" id="WP_204893332.1">
    <property type="nucleotide sequence ID" value="NZ_JBHUFW010000025.1"/>
</dbReference>
<dbReference type="Proteomes" id="UP001597273">
    <property type="component" value="Unassembled WGS sequence"/>
</dbReference>
<dbReference type="Gene3D" id="2.40.50.140">
    <property type="entry name" value="Nucleic acid-binding proteins"/>
    <property type="match status" value="1"/>
</dbReference>
<dbReference type="Pfam" id="PF25842">
    <property type="entry name" value="NfeD_TM"/>
    <property type="match status" value="1"/>
</dbReference>
<evidence type="ECO:0000256" key="1">
    <source>
        <dbReference type="SAM" id="Phobius"/>
    </source>
</evidence>
<dbReference type="InterPro" id="IPR012340">
    <property type="entry name" value="NA-bd_OB-fold"/>
</dbReference>
<keyword evidence="1" id="KW-1133">Transmembrane helix</keyword>
<evidence type="ECO:0000259" key="2">
    <source>
        <dbReference type="Pfam" id="PF25842"/>
    </source>
</evidence>
<reference evidence="4" key="1">
    <citation type="journal article" date="2019" name="Int. J. Syst. Evol. Microbiol.">
        <title>The Global Catalogue of Microorganisms (GCM) 10K type strain sequencing project: providing services to taxonomists for standard genome sequencing and annotation.</title>
        <authorList>
            <consortium name="The Broad Institute Genomics Platform"/>
            <consortium name="The Broad Institute Genome Sequencing Center for Infectious Disease"/>
            <person name="Wu L."/>
            <person name="Ma J."/>
        </authorList>
    </citation>
    <scope>NUCLEOTIDE SEQUENCE [LARGE SCALE GENOMIC DNA]</scope>
    <source>
        <strain evidence="4">CGMCC 1.15475</strain>
    </source>
</reference>
<accession>A0ABW4QMI7</accession>
<name>A0ABW4QMI7_9BACL</name>
<evidence type="ECO:0000313" key="3">
    <source>
        <dbReference type="EMBL" id="MFD1864835.1"/>
    </source>
</evidence>
<dbReference type="InterPro" id="IPR058653">
    <property type="entry name" value="NfeD2_TM"/>
</dbReference>
<feature type="transmembrane region" description="Helical" evidence="1">
    <location>
        <begin position="12"/>
        <end position="29"/>
    </location>
</feature>